<evidence type="ECO:0000259" key="9">
    <source>
        <dbReference type="Pfam" id="PF12704"/>
    </source>
</evidence>
<name>A0ABU9HP50_9FLAO</name>
<dbReference type="PANTHER" id="PTHR30572:SF4">
    <property type="entry name" value="ABC TRANSPORTER PERMEASE YTRF"/>
    <property type="match status" value="1"/>
</dbReference>
<organism evidence="10 11">
    <name type="scientific">Flavobacterium flavipallidum</name>
    <dbReference type="NCBI Taxonomy" id="3139140"/>
    <lineage>
        <taxon>Bacteria</taxon>
        <taxon>Pseudomonadati</taxon>
        <taxon>Bacteroidota</taxon>
        <taxon>Flavobacteriia</taxon>
        <taxon>Flavobacteriales</taxon>
        <taxon>Flavobacteriaceae</taxon>
        <taxon>Flavobacterium</taxon>
    </lineage>
</organism>
<protein>
    <submittedName>
        <fullName evidence="10">ABC transporter permease</fullName>
    </submittedName>
</protein>
<comment type="similarity">
    <text evidence="6">Belongs to the ABC-4 integral membrane protein family.</text>
</comment>
<keyword evidence="3 7" id="KW-0812">Transmembrane</keyword>
<gene>
    <name evidence="10" type="ORF">AAEO59_11810</name>
</gene>
<keyword evidence="11" id="KW-1185">Reference proteome</keyword>
<evidence type="ECO:0000256" key="2">
    <source>
        <dbReference type="ARBA" id="ARBA00022475"/>
    </source>
</evidence>
<evidence type="ECO:0000256" key="6">
    <source>
        <dbReference type="ARBA" id="ARBA00038076"/>
    </source>
</evidence>
<dbReference type="EMBL" id="JBBYHU010000025">
    <property type="protein sequence ID" value="MEL1241736.1"/>
    <property type="molecule type" value="Genomic_DNA"/>
</dbReference>
<sequence length="413" mass="45227">MRGLLKENIKIAFGSIKTQILRTILTILIIAIGITALVGILTVVSALENTISSDFASMGANTFNINRYENTIKRHGGEQRTIINPVISYPEAVAFKNKYNFPLTQTSLSFKATSTAEVKFDTEKTDPEISVVGVDEYFITNSGLETSTGRNFNNFDISNNNYVCVVGSDFLKGLLKNINPINKIISIRGARFKVIGVLKEKGSTFGNSQDLRVLIPIQVARSLFTAPNINYNLSVMVNNKNFLEEATDNAISTMRSIRKLNPVEENNFAISRSDDLINRFLSVTEYLELAAWVIGIITILGSSIALMNIMIVSVTERTREIGVRKALGAKRSTIAIQFFIETLLIGQIGGLAGIVFGILIGYGIASALSFVFVIPWQAIMAAFLTSFAVAIVSGLYPAIKAAILDPIEALRYE</sequence>
<evidence type="ECO:0000256" key="3">
    <source>
        <dbReference type="ARBA" id="ARBA00022692"/>
    </source>
</evidence>
<dbReference type="PANTHER" id="PTHR30572">
    <property type="entry name" value="MEMBRANE COMPONENT OF TRANSPORTER-RELATED"/>
    <property type="match status" value="1"/>
</dbReference>
<evidence type="ECO:0000256" key="5">
    <source>
        <dbReference type="ARBA" id="ARBA00023136"/>
    </source>
</evidence>
<dbReference type="Pfam" id="PF12704">
    <property type="entry name" value="MacB_PCD"/>
    <property type="match status" value="1"/>
</dbReference>
<feature type="transmembrane region" description="Helical" evidence="7">
    <location>
        <begin position="20"/>
        <end position="47"/>
    </location>
</feature>
<dbReference type="RefSeq" id="WP_341700948.1">
    <property type="nucleotide sequence ID" value="NZ_JBBYHU010000025.1"/>
</dbReference>
<feature type="transmembrane region" description="Helical" evidence="7">
    <location>
        <begin position="370"/>
        <end position="396"/>
    </location>
</feature>
<reference evidence="10 11" key="1">
    <citation type="submission" date="2024-04" db="EMBL/GenBank/DDBJ databases">
        <title>Flavobacterium sp. DGU99 16S ribosomal RNA gene Genome sequencing and assembly.</title>
        <authorList>
            <person name="Park S."/>
        </authorList>
    </citation>
    <scope>NUCLEOTIDE SEQUENCE [LARGE SCALE GENOMIC DNA]</scope>
    <source>
        <strain evidence="10 11">DGU99</strain>
    </source>
</reference>
<feature type="domain" description="ABC3 transporter permease C-terminal" evidence="8">
    <location>
        <begin position="293"/>
        <end position="404"/>
    </location>
</feature>
<evidence type="ECO:0000313" key="11">
    <source>
        <dbReference type="Proteomes" id="UP001398556"/>
    </source>
</evidence>
<evidence type="ECO:0000256" key="7">
    <source>
        <dbReference type="SAM" id="Phobius"/>
    </source>
</evidence>
<evidence type="ECO:0000259" key="8">
    <source>
        <dbReference type="Pfam" id="PF02687"/>
    </source>
</evidence>
<dbReference type="InterPro" id="IPR025857">
    <property type="entry name" value="MacB_PCD"/>
</dbReference>
<feature type="domain" description="MacB-like periplasmic core" evidence="9">
    <location>
        <begin position="23"/>
        <end position="246"/>
    </location>
</feature>
<keyword evidence="5 7" id="KW-0472">Membrane</keyword>
<dbReference type="Proteomes" id="UP001398556">
    <property type="component" value="Unassembled WGS sequence"/>
</dbReference>
<proteinExistence type="inferred from homology"/>
<keyword evidence="4 7" id="KW-1133">Transmembrane helix</keyword>
<evidence type="ECO:0000256" key="1">
    <source>
        <dbReference type="ARBA" id="ARBA00004651"/>
    </source>
</evidence>
<dbReference type="Pfam" id="PF02687">
    <property type="entry name" value="FtsX"/>
    <property type="match status" value="1"/>
</dbReference>
<dbReference type="InterPro" id="IPR003838">
    <property type="entry name" value="ABC3_permease_C"/>
</dbReference>
<feature type="transmembrane region" description="Helical" evidence="7">
    <location>
        <begin position="335"/>
        <end position="364"/>
    </location>
</feature>
<evidence type="ECO:0000313" key="10">
    <source>
        <dbReference type="EMBL" id="MEL1241736.1"/>
    </source>
</evidence>
<keyword evidence="2" id="KW-1003">Cell membrane</keyword>
<accession>A0ABU9HP50</accession>
<dbReference type="InterPro" id="IPR050250">
    <property type="entry name" value="Macrolide_Exporter_MacB"/>
</dbReference>
<feature type="transmembrane region" description="Helical" evidence="7">
    <location>
        <begin position="289"/>
        <end position="314"/>
    </location>
</feature>
<comment type="subcellular location">
    <subcellularLocation>
        <location evidence="1">Cell membrane</location>
        <topology evidence="1">Multi-pass membrane protein</topology>
    </subcellularLocation>
</comment>
<comment type="caution">
    <text evidence="10">The sequence shown here is derived from an EMBL/GenBank/DDBJ whole genome shotgun (WGS) entry which is preliminary data.</text>
</comment>
<evidence type="ECO:0000256" key="4">
    <source>
        <dbReference type="ARBA" id="ARBA00022989"/>
    </source>
</evidence>